<dbReference type="GO" id="GO:0016758">
    <property type="term" value="F:hexosyltransferase activity"/>
    <property type="evidence" value="ECO:0007669"/>
    <property type="project" value="TreeGrafter"/>
</dbReference>
<organism evidence="3 4">
    <name type="scientific">Gluconacetobacter johannae</name>
    <dbReference type="NCBI Taxonomy" id="112140"/>
    <lineage>
        <taxon>Bacteria</taxon>
        <taxon>Pseudomonadati</taxon>
        <taxon>Pseudomonadota</taxon>
        <taxon>Alphaproteobacteria</taxon>
        <taxon>Acetobacterales</taxon>
        <taxon>Acetobacteraceae</taxon>
        <taxon>Gluconacetobacter</taxon>
    </lineage>
</organism>
<accession>A0A7W4J9G4</accession>
<evidence type="ECO:0000313" key="3">
    <source>
        <dbReference type="EMBL" id="MBB2177145.1"/>
    </source>
</evidence>
<sequence length="386" mass="41936">MKILEITNVDFSLRHFLLPLMRGLRARGHEVVGGCADGALLADVRAEGFRVEPLPMARSFSPLAQGRALAALVRLIRRERPDIVHAHMPISGLLARLAARLCGVPCVAYTCHGFLFNQPGSRLRRGVSLVLEWCAGRITDRYFTVSSQEADDARRLHIHPAATAVGNGRDPALFHPDAQARARIRAELGVPDDAVVIVVVSRLVRHKGYPELLAAMAQVPDAMLWVVGERLASDHGQALDVCFAEARRVLGGRLRCLGYRRDIPALLAAADIFTLPSHFEGLPMSVIEAMLTGLPVVATDISGPREQVVNGRTGLLVPAGEVAPLARSLNRLVRDGALRARMGAAGRARALDRYDEARVIARTLDGLLDPAHRPQSPRRPPSNGYC</sequence>
<dbReference type="AlphaFoldDB" id="A0A7W4J9G4"/>
<dbReference type="CDD" id="cd03808">
    <property type="entry name" value="GT4_CapM-like"/>
    <property type="match status" value="1"/>
</dbReference>
<dbReference type="InterPro" id="IPR028098">
    <property type="entry name" value="Glyco_trans_4-like_N"/>
</dbReference>
<protein>
    <submittedName>
        <fullName evidence="3">Glycosyltransferase family 4 protein</fullName>
    </submittedName>
</protein>
<dbReference type="Pfam" id="PF00534">
    <property type="entry name" value="Glycos_transf_1"/>
    <property type="match status" value="1"/>
</dbReference>
<dbReference type="SUPFAM" id="SSF53756">
    <property type="entry name" value="UDP-Glycosyltransferase/glycogen phosphorylase"/>
    <property type="match status" value="1"/>
</dbReference>
<gene>
    <name evidence="3" type="ORF">HLH21_14635</name>
</gene>
<dbReference type="PANTHER" id="PTHR45947">
    <property type="entry name" value="SULFOQUINOVOSYL TRANSFERASE SQD2"/>
    <property type="match status" value="1"/>
</dbReference>
<dbReference type="RefSeq" id="WP_182944490.1">
    <property type="nucleotide sequence ID" value="NZ_JABEQH010000022.1"/>
</dbReference>
<comment type="caution">
    <text evidence="3">The sequence shown here is derived from an EMBL/GenBank/DDBJ whole genome shotgun (WGS) entry which is preliminary data.</text>
</comment>
<feature type="domain" description="Glycosyltransferase subfamily 4-like N-terminal" evidence="2">
    <location>
        <begin position="18"/>
        <end position="166"/>
    </location>
</feature>
<dbReference type="EMBL" id="JABEQH010000022">
    <property type="protein sequence ID" value="MBB2177145.1"/>
    <property type="molecule type" value="Genomic_DNA"/>
</dbReference>
<evidence type="ECO:0000259" key="2">
    <source>
        <dbReference type="Pfam" id="PF13579"/>
    </source>
</evidence>
<dbReference type="Pfam" id="PF13579">
    <property type="entry name" value="Glyco_trans_4_4"/>
    <property type="match status" value="1"/>
</dbReference>
<dbReference type="InterPro" id="IPR001296">
    <property type="entry name" value="Glyco_trans_1"/>
</dbReference>
<reference evidence="3 4" key="1">
    <citation type="submission" date="2020-04" db="EMBL/GenBank/DDBJ databases">
        <title>Description of novel Gluconacetobacter.</title>
        <authorList>
            <person name="Sombolestani A."/>
        </authorList>
    </citation>
    <scope>NUCLEOTIDE SEQUENCE [LARGE SCALE GENOMIC DNA]</scope>
    <source>
        <strain evidence="3 4">LMG 21312</strain>
    </source>
</reference>
<proteinExistence type="predicted"/>
<evidence type="ECO:0000259" key="1">
    <source>
        <dbReference type="Pfam" id="PF00534"/>
    </source>
</evidence>
<keyword evidence="3" id="KW-0808">Transferase</keyword>
<dbReference type="Proteomes" id="UP000561066">
    <property type="component" value="Unassembled WGS sequence"/>
</dbReference>
<keyword evidence="4" id="KW-1185">Reference proteome</keyword>
<evidence type="ECO:0000313" key="4">
    <source>
        <dbReference type="Proteomes" id="UP000561066"/>
    </source>
</evidence>
<name>A0A7W4J9G4_9PROT</name>
<dbReference type="PANTHER" id="PTHR45947:SF3">
    <property type="entry name" value="SULFOQUINOVOSYL TRANSFERASE SQD2"/>
    <property type="match status" value="1"/>
</dbReference>
<feature type="domain" description="Glycosyl transferase family 1" evidence="1">
    <location>
        <begin position="182"/>
        <end position="348"/>
    </location>
</feature>
<dbReference type="Gene3D" id="3.40.50.2000">
    <property type="entry name" value="Glycogen Phosphorylase B"/>
    <property type="match status" value="2"/>
</dbReference>
<dbReference type="InterPro" id="IPR050194">
    <property type="entry name" value="Glycosyltransferase_grp1"/>
</dbReference>